<reference evidence="1" key="2">
    <citation type="journal article" date="2020" name="Nat. Commun.">
        <title>Large-scale genome sequencing of mycorrhizal fungi provides insights into the early evolution of symbiotic traits.</title>
        <authorList>
            <person name="Miyauchi S."/>
            <person name="Kiss E."/>
            <person name="Kuo A."/>
            <person name="Drula E."/>
            <person name="Kohler A."/>
            <person name="Sanchez-Garcia M."/>
            <person name="Morin E."/>
            <person name="Andreopoulos B."/>
            <person name="Barry K.W."/>
            <person name="Bonito G."/>
            <person name="Buee M."/>
            <person name="Carver A."/>
            <person name="Chen C."/>
            <person name="Cichocki N."/>
            <person name="Clum A."/>
            <person name="Culley D."/>
            <person name="Crous P.W."/>
            <person name="Fauchery L."/>
            <person name="Girlanda M."/>
            <person name="Hayes R.D."/>
            <person name="Keri Z."/>
            <person name="LaButti K."/>
            <person name="Lipzen A."/>
            <person name="Lombard V."/>
            <person name="Magnuson J."/>
            <person name="Maillard F."/>
            <person name="Murat C."/>
            <person name="Nolan M."/>
            <person name="Ohm R.A."/>
            <person name="Pangilinan J."/>
            <person name="Pereira M.F."/>
            <person name="Perotto S."/>
            <person name="Peter M."/>
            <person name="Pfister S."/>
            <person name="Riley R."/>
            <person name="Sitrit Y."/>
            <person name="Stielow J.B."/>
            <person name="Szollosi G."/>
            <person name="Zifcakova L."/>
            <person name="Stursova M."/>
            <person name="Spatafora J.W."/>
            <person name="Tedersoo L."/>
            <person name="Vaario L.M."/>
            <person name="Yamada A."/>
            <person name="Yan M."/>
            <person name="Wang P."/>
            <person name="Xu J."/>
            <person name="Bruns T."/>
            <person name="Baldrian P."/>
            <person name="Vilgalys R."/>
            <person name="Dunand C."/>
            <person name="Henrissat B."/>
            <person name="Grigoriev I.V."/>
            <person name="Hibbett D."/>
            <person name="Nagy L.G."/>
            <person name="Martin F.M."/>
        </authorList>
    </citation>
    <scope>NUCLEOTIDE SEQUENCE</scope>
    <source>
        <strain evidence="1">BED1</strain>
    </source>
</reference>
<gene>
    <name evidence="1" type="ORF">L210DRAFT_868017</name>
</gene>
<name>A0AAD4C7Q5_BOLED</name>
<accession>A0AAD4C7Q5</accession>
<keyword evidence="2" id="KW-1185">Reference proteome</keyword>
<comment type="caution">
    <text evidence="1">The sequence shown here is derived from an EMBL/GenBank/DDBJ whole genome shotgun (WGS) entry which is preliminary data.</text>
</comment>
<reference evidence="1" key="1">
    <citation type="submission" date="2019-10" db="EMBL/GenBank/DDBJ databases">
        <authorList>
            <consortium name="DOE Joint Genome Institute"/>
            <person name="Kuo A."/>
            <person name="Miyauchi S."/>
            <person name="Kiss E."/>
            <person name="Drula E."/>
            <person name="Kohler A."/>
            <person name="Sanchez-Garcia M."/>
            <person name="Andreopoulos B."/>
            <person name="Barry K.W."/>
            <person name="Bonito G."/>
            <person name="Buee M."/>
            <person name="Carver A."/>
            <person name="Chen C."/>
            <person name="Cichocki N."/>
            <person name="Clum A."/>
            <person name="Culley D."/>
            <person name="Crous P.W."/>
            <person name="Fauchery L."/>
            <person name="Girlanda M."/>
            <person name="Hayes R."/>
            <person name="Keri Z."/>
            <person name="LaButti K."/>
            <person name="Lipzen A."/>
            <person name="Lombard V."/>
            <person name="Magnuson J."/>
            <person name="Maillard F."/>
            <person name="Morin E."/>
            <person name="Murat C."/>
            <person name="Nolan M."/>
            <person name="Ohm R."/>
            <person name="Pangilinan J."/>
            <person name="Pereira M."/>
            <person name="Perotto S."/>
            <person name="Peter M."/>
            <person name="Riley R."/>
            <person name="Sitrit Y."/>
            <person name="Stielow B."/>
            <person name="Szollosi G."/>
            <person name="Zifcakova L."/>
            <person name="Stursova M."/>
            <person name="Spatafora J.W."/>
            <person name="Tedersoo L."/>
            <person name="Vaario L.-M."/>
            <person name="Yamada A."/>
            <person name="Yan M."/>
            <person name="Wang P."/>
            <person name="Xu J."/>
            <person name="Bruns T."/>
            <person name="Baldrian P."/>
            <person name="Vilgalys R."/>
            <person name="Henrissat B."/>
            <person name="Grigoriev I.V."/>
            <person name="Hibbett D."/>
            <person name="Nagy L.G."/>
            <person name="Martin F.M."/>
        </authorList>
    </citation>
    <scope>NUCLEOTIDE SEQUENCE</scope>
    <source>
        <strain evidence="1">BED1</strain>
    </source>
</reference>
<dbReference type="AlphaFoldDB" id="A0AAD4C7Q5"/>
<dbReference type="EMBL" id="WHUW01000002">
    <property type="protein sequence ID" value="KAF8451046.1"/>
    <property type="molecule type" value="Genomic_DNA"/>
</dbReference>
<evidence type="ECO:0000313" key="2">
    <source>
        <dbReference type="Proteomes" id="UP001194468"/>
    </source>
</evidence>
<dbReference type="Proteomes" id="UP001194468">
    <property type="component" value="Unassembled WGS sequence"/>
</dbReference>
<evidence type="ECO:0000313" key="1">
    <source>
        <dbReference type="EMBL" id="KAF8451046.1"/>
    </source>
</evidence>
<organism evidence="1 2">
    <name type="scientific">Boletus edulis BED1</name>
    <dbReference type="NCBI Taxonomy" id="1328754"/>
    <lineage>
        <taxon>Eukaryota</taxon>
        <taxon>Fungi</taxon>
        <taxon>Dikarya</taxon>
        <taxon>Basidiomycota</taxon>
        <taxon>Agaricomycotina</taxon>
        <taxon>Agaricomycetes</taxon>
        <taxon>Agaricomycetidae</taxon>
        <taxon>Boletales</taxon>
        <taxon>Boletineae</taxon>
        <taxon>Boletaceae</taxon>
        <taxon>Boletoideae</taxon>
        <taxon>Boletus</taxon>
    </lineage>
</organism>
<proteinExistence type="predicted"/>
<protein>
    <submittedName>
        <fullName evidence="1">Uncharacterized protein</fullName>
    </submittedName>
</protein>
<sequence>GTIGCSPTQPTTAIVIECLQLYHQLRCQQSSLSVQVMVKTLCILYNISLHSTLQYSFDVYLNILHHIHFALDQVLRCVGLSWKLQGTCPCCAFVVIFFGFHSPLSISEDVTAAQ</sequence>
<feature type="non-terminal residue" evidence="1">
    <location>
        <position position="114"/>
    </location>
</feature>